<keyword evidence="3" id="KW-1185">Reference proteome</keyword>
<dbReference type="InterPro" id="IPR015655">
    <property type="entry name" value="PP2C"/>
</dbReference>
<dbReference type="InParanoid" id="K0L0T4"/>
<dbReference type="InterPro" id="IPR036457">
    <property type="entry name" value="PPM-type-like_dom_sf"/>
</dbReference>
<protein>
    <submittedName>
        <fullName evidence="2">Phosphatase</fullName>
        <ecNumber evidence="2">3.1.3.16</ecNumber>
    </submittedName>
</protein>
<dbReference type="PROSITE" id="PS51746">
    <property type="entry name" value="PPM_2"/>
    <property type="match status" value="1"/>
</dbReference>
<dbReference type="GO" id="GO:0004722">
    <property type="term" value="F:protein serine/threonine phosphatase activity"/>
    <property type="evidence" value="ECO:0007669"/>
    <property type="project" value="UniProtKB-EC"/>
</dbReference>
<comment type="caution">
    <text evidence="2">The sequence shown here is derived from an EMBL/GenBank/DDBJ whole genome shotgun (WGS) entry which is preliminary data.</text>
</comment>
<accession>K0L0T4</accession>
<dbReference type="HOGENOM" id="CLU_021251_0_0_1"/>
<dbReference type="eggNOG" id="KOG0698">
    <property type="taxonomic scope" value="Eukaryota"/>
</dbReference>
<dbReference type="STRING" id="1206466.K0L0T4"/>
<dbReference type="FunCoup" id="K0L0T4">
    <property type="interactions" value="112"/>
</dbReference>
<dbReference type="PANTHER" id="PTHR13832">
    <property type="entry name" value="PROTEIN PHOSPHATASE 2C"/>
    <property type="match status" value="1"/>
</dbReference>
<dbReference type="SMART" id="SM00332">
    <property type="entry name" value="PP2Cc"/>
    <property type="match status" value="1"/>
</dbReference>
<dbReference type="Gene3D" id="3.60.40.10">
    <property type="entry name" value="PPM-type phosphatase domain"/>
    <property type="match status" value="1"/>
</dbReference>
<gene>
    <name evidence="2" type="ORF">BN7_6672</name>
</gene>
<name>K0L0T4_WICCF</name>
<dbReference type="Pfam" id="PF00481">
    <property type="entry name" value="PP2C"/>
    <property type="match status" value="2"/>
</dbReference>
<dbReference type="InterPro" id="IPR001932">
    <property type="entry name" value="PPM-type_phosphatase-like_dom"/>
</dbReference>
<evidence type="ECO:0000259" key="1">
    <source>
        <dbReference type="PROSITE" id="PS51746"/>
    </source>
</evidence>
<dbReference type="PANTHER" id="PTHR13832:SF589">
    <property type="entry name" value="[PYRUVATE DEHYDROGENASE [ACETYL-TRANSFERRING]]-PHOSPHATASE 2, MITOCHONDRIAL"/>
    <property type="match status" value="1"/>
</dbReference>
<organism evidence="2 3">
    <name type="scientific">Wickerhamomyces ciferrii (strain ATCC 14091 / BCRC 22168 / CBS 111 / JCM 3599 / NBRC 0793 / NRRL Y-1031 F-60-10)</name>
    <name type="common">Yeast</name>
    <name type="synonym">Pichia ciferrii</name>
    <dbReference type="NCBI Taxonomy" id="1206466"/>
    <lineage>
        <taxon>Eukaryota</taxon>
        <taxon>Fungi</taxon>
        <taxon>Dikarya</taxon>
        <taxon>Ascomycota</taxon>
        <taxon>Saccharomycotina</taxon>
        <taxon>Saccharomycetes</taxon>
        <taxon>Phaffomycetales</taxon>
        <taxon>Wickerhamomycetaceae</taxon>
        <taxon>Wickerhamomyces</taxon>
    </lineage>
</organism>
<dbReference type="CDD" id="cd00143">
    <property type="entry name" value="PP2Cc"/>
    <property type="match status" value="1"/>
</dbReference>
<keyword evidence="2" id="KW-0378">Hydrolase</keyword>
<evidence type="ECO:0000313" key="2">
    <source>
        <dbReference type="EMBL" id="CCH47063.1"/>
    </source>
</evidence>
<dbReference type="EMBL" id="CAIF01000302">
    <property type="protein sequence ID" value="CCH47063.1"/>
    <property type="molecule type" value="Genomic_DNA"/>
</dbReference>
<dbReference type="SUPFAM" id="SSF81606">
    <property type="entry name" value="PP2C-like"/>
    <property type="match status" value="1"/>
</dbReference>
<dbReference type="Proteomes" id="UP000009328">
    <property type="component" value="Unassembled WGS sequence"/>
</dbReference>
<dbReference type="AlphaFoldDB" id="K0L0T4"/>
<evidence type="ECO:0000313" key="3">
    <source>
        <dbReference type="Proteomes" id="UP000009328"/>
    </source>
</evidence>
<feature type="domain" description="PPM-type phosphatase" evidence="1">
    <location>
        <begin position="86"/>
        <end position="392"/>
    </location>
</feature>
<sequence length="422" mass="48140">MKQIPKLKSIHQKRSLSDFVSFPIRNYNQQPNLNLSQDSIYKHAKLKIQLLKAPSHFGHSTSRVMRLYNEDKYSVNMIKLPIKLNDYGMTKIVQHDVFTTSIFDGHGGDECSTYLRNHLNEKVETIEPTKEGYMDLLKKYNDDIGGYWKRIYRKRSDLFNSIEPKETDMDDLKLRLNQAYLSLDYEFLSNNKKSGSTSTSIWLYNLDPRDDSNLYFENGVISKLIISQIGDTKAIICDKDGKAHSLNSIHHPTSDIESKRLNKFSANFATDSFGENRFMNFANTRSFGDVIAKSKGISAEPDITQYIIGDSTSIAKNNLTSKTIGGKGGDECFIVLVTDGVTENATDQEIVDLIKTHHNNRLGKPQDCSEEVIKYIEAIGGDDNATCLIIRLNKWGKWPMEDKTGRIREERLKAGISRQERR</sequence>
<dbReference type="EC" id="3.1.3.16" evidence="2"/>
<reference evidence="2 3" key="1">
    <citation type="journal article" date="2012" name="Eukaryot. Cell">
        <title>Draft genome sequence of Wickerhamomyces ciferrii NRRL Y-1031 F-60-10.</title>
        <authorList>
            <person name="Schneider J."/>
            <person name="Andrea H."/>
            <person name="Blom J."/>
            <person name="Jaenicke S."/>
            <person name="Ruckert C."/>
            <person name="Schorsch C."/>
            <person name="Szczepanowski R."/>
            <person name="Farwick M."/>
            <person name="Goesmann A."/>
            <person name="Puhler A."/>
            <person name="Schaffer S."/>
            <person name="Tauch A."/>
            <person name="Kohler T."/>
            <person name="Brinkrolf K."/>
        </authorList>
    </citation>
    <scope>NUCLEOTIDE SEQUENCE [LARGE SCALE GENOMIC DNA]</scope>
    <source>
        <strain evidence="3">ATCC 14091 / BCRC 22168 / CBS 111 / JCM 3599 / NBRC 0793 / NRRL Y-1031 F-60-10</strain>
    </source>
</reference>
<proteinExistence type="predicted"/>